<dbReference type="SUPFAM" id="SSF51679">
    <property type="entry name" value="Bacterial luciferase-like"/>
    <property type="match status" value="1"/>
</dbReference>
<evidence type="ECO:0000259" key="2">
    <source>
        <dbReference type="Pfam" id="PF00296"/>
    </source>
</evidence>
<dbReference type="RefSeq" id="WP_205261635.1">
    <property type="nucleotide sequence ID" value="NZ_JAERWK010000020.1"/>
</dbReference>
<dbReference type="PANTHER" id="PTHR43244:SF1">
    <property type="entry name" value="5,10-METHYLENETETRAHYDROMETHANOPTERIN REDUCTASE"/>
    <property type="match status" value="1"/>
</dbReference>
<reference evidence="3" key="1">
    <citation type="submission" date="2021-01" db="EMBL/GenBank/DDBJ databases">
        <title>YIM 132084 draft genome.</title>
        <authorList>
            <person name="An D."/>
        </authorList>
    </citation>
    <scope>NUCLEOTIDE SEQUENCE</scope>
    <source>
        <strain evidence="3">YIM 132084</strain>
    </source>
</reference>
<dbReference type="AlphaFoldDB" id="A0A938YFL9"/>
<dbReference type="GO" id="GO:0016705">
    <property type="term" value="F:oxidoreductase activity, acting on paired donors, with incorporation or reduction of molecular oxygen"/>
    <property type="evidence" value="ECO:0007669"/>
    <property type="project" value="InterPro"/>
</dbReference>
<evidence type="ECO:0000256" key="1">
    <source>
        <dbReference type="ARBA" id="ARBA00023002"/>
    </source>
</evidence>
<dbReference type="InterPro" id="IPR011251">
    <property type="entry name" value="Luciferase-like_dom"/>
</dbReference>
<proteinExistence type="predicted"/>
<dbReference type="Pfam" id="PF00296">
    <property type="entry name" value="Bac_luciferase"/>
    <property type="match status" value="1"/>
</dbReference>
<keyword evidence="1" id="KW-0560">Oxidoreductase</keyword>
<evidence type="ECO:0000313" key="3">
    <source>
        <dbReference type="EMBL" id="MBM9468688.1"/>
    </source>
</evidence>
<organism evidence="3 4">
    <name type="scientific">Nakamurella leprariae</name>
    <dbReference type="NCBI Taxonomy" id="2803911"/>
    <lineage>
        <taxon>Bacteria</taxon>
        <taxon>Bacillati</taxon>
        <taxon>Actinomycetota</taxon>
        <taxon>Actinomycetes</taxon>
        <taxon>Nakamurellales</taxon>
        <taxon>Nakamurellaceae</taxon>
        <taxon>Nakamurella</taxon>
    </lineage>
</organism>
<accession>A0A938YFL9</accession>
<evidence type="ECO:0000313" key="4">
    <source>
        <dbReference type="Proteomes" id="UP000663792"/>
    </source>
</evidence>
<dbReference type="EMBL" id="JAERWK010000020">
    <property type="protein sequence ID" value="MBM9468688.1"/>
    <property type="molecule type" value="Genomic_DNA"/>
</dbReference>
<dbReference type="Proteomes" id="UP000663792">
    <property type="component" value="Unassembled WGS sequence"/>
</dbReference>
<gene>
    <name evidence="3" type="ORF">JL106_15505</name>
</gene>
<sequence length="334" mass="35672">MRTGVALQPVYPSAQFGDMVTEIERLGFDEFWLTDSSLHSKYSPMYLAIAAMRTARMTLGNAVTNPVTRHPALGAVAAATLNEMSGGRAVYGLGAGDRPLLALGLRPAKLALLEDAIVAARELWTGATVTRQYRGFALDDAHMRFDVPTEIPVWISASGPKTLELAGRVADGVVLLAGLHPDGLRYALEHIDRGVQQAGRTERPKISVFGYGAVDDDRERALAAARTIAAWFPQTAPVYCELAGLDPALIERVRGMYQGGEFQEAAKAAALLPEDFVHRMSLSGDKAAVAEHITNLEALGVDGFTVFPLGGDADYRMATVAQFASCFPAPAATA</sequence>
<protein>
    <submittedName>
        <fullName evidence="3">LLM class flavin-dependent oxidoreductase</fullName>
    </submittedName>
</protein>
<keyword evidence="4" id="KW-1185">Reference proteome</keyword>
<name>A0A938YFL9_9ACTN</name>
<dbReference type="PANTHER" id="PTHR43244">
    <property type="match status" value="1"/>
</dbReference>
<dbReference type="Gene3D" id="3.20.20.30">
    <property type="entry name" value="Luciferase-like domain"/>
    <property type="match status" value="1"/>
</dbReference>
<dbReference type="CDD" id="cd01097">
    <property type="entry name" value="Tetrahydromethanopterin_reductase"/>
    <property type="match status" value="1"/>
</dbReference>
<comment type="caution">
    <text evidence="3">The sequence shown here is derived from an EMBL/GenBank/DDBJ whole genome shotgun (WGS) entry which is preliminary data.</text>
</comment>
<dbReference type="InterPro" id="IPR050564">
    <property type="entry name" value="F420-G6PD/mer"/>
</dbReference>
<dbReference type="InterPro" id="IPR036661">
    <property type="entry name" value="Luciferase-like_sf"/>
</dbReference>
<feature type="domain" description="Luciferase-like" evidence="2">
    <location>
        <begin position="14"/>
        <end position="302"/>
    </location>
</feature>